<dbReference type="InterPro" id="IPR002569">
    <property type="entry name" value="Met_Sox_Rdtase_MsrA_dom"/>
</dbReference>
<proteinExistence type="inferred from homology"/>
<keyword evidence="5" id="KW-0732">Signal</keyword>
<organism evidence="7">
    <name type="scientific">Caulobacter sp. (strain K31)</name>
    <dbReference type="NCBI Taxonomy" id="366602"/>
    <lineage>
        <taxon>Bacteria</taxon>
        <taxon>Pseudomonadati</taxon>
        <taxon>Pseudomonadota</taxon>
        <taxon>Alphaproteobacteria</taxon>
        <taxon>Caulobacterales</taxon>
        <taxon>Caulobacteraceae</taxon>
        <taxon>Caulobacter</taxon>
    </lineage>
</organism>
<evidence type="ECO:0000256" key="4">
    <source>
        <dbReference type="HAMAP-Rule" id="MF_01401"/>
    </source>
</evidence>
<comment type="function">
    <text evidence="4">Has an important function as a repair enzyme for proteins that have been inactivated by oxidation. Catalyzes the reversible oxidation-reduction of methionine sulfoxide in proteins to methionine.</text>
</comment>
<comment type="catalytic activity">
    <reaction evidence="2 4">
        <text>L-methionyl-[protein] + [thioredoxin]-disulfide + H2O = L-methionyl-(S)-S-oxide-[protein] + [thioredoxin]-dithiol</text>
        <dbReference type="Rhea" id="RHEA:14217"/>
        <dbReference type="Rhea" id="RHEA-COMP:10698"/>
        <dbReference type="Rhea" id="RHEA-COMP:10700"/>
        <dbReference type="Rhea" id="RHEA-COMP:12313"/>
        <dbReference type="Rhea" id="RHEA-COMP:12315"/>
        <dbReference type="ChEBI" id="CHEBI:15377"/>
        <dbReference type="ChEBI" id="CHEBI:16044"/>
        <dbReference type="ChEBI" id="CHEBI:29950"/>
        <dbReference type="ChEBI" id="CHEBI:44120"/>
        <dbReference type="ChEBI" id="CHEBI:50058"/>
        <dbReference type="EC" id="1.8.4.11"/>
    </reaction>
</comment>
<accession>B0SXZ1</accession>
<dbReference type="STRING" id="366602.Caul_1184"/>
<dbReference type="AlphaFoldDB" id="B0SXZ1"/>
<dbReference type="HAMAP" id="MF_01401">
    <property type="entry name" value="MsrA"/>
    <property type="match status" value="1"/>
</dbReference>
<evidence type="ECO:0000256" key="3">
    <source>
        <dbReference type="ARBA" id="ARBA00048782"/>
    </source>
</evidence>
<keyword evidence="1 4" id="KW-0560">Oxidoreductase</keyword>
<dbReference type="HOGENOM" id="CLU_031040_10_1_5"/>
<dbReference type="PANTHER" id="PTHR43774:SF1">
    <property type="entry name" value="PEPTIDE METHIONINE SULFOXIDE REDUCTASE MSRA 2"/>
    <property type="match status" value="1"/>
</dbReference>
<feature type="chain" id="PRO_5002755736" description="Peptide methionine sulfoxide reductase MsrA" evidence="5">
    <location>
        <begin position="24"/>
        <end position="203"/>
    </location>
</feature>
<gene>
    <name evidence="4" type="primary">msrA</name>
    <name evidence="7" type="ordered locus">Caul_1184</name>
</gene>
<dbReference type="GO" id="GO:0008113">
    <property type="term" value="F:peptide-methionine (S)-S-oxide reductase activity"/>
    <property type="evidence" value="ECO:0007669"/>
    <property type="project" value="UniProtKB-UniRule"/>
</dbReference>
<dbReference type="InterPro" id="IPR036509">
    <property type="entry name" value="Met_Sox_Rdtase_MsrA_sf"/>
</dbReference>
<evidence type="ECO:0000256" key="1">
    <source>
        <dbReference type="ARBA" id="ARBA00023002"/>
    </source>
</evidence>
<dbReference type="eggNOG" id="COG0225">
    <property type="taxonomic scope" value="Bacteria"/>
</dbReference>
<dbReference type="EC" id="1.8.4.11" evidence="4"/>
<feature type="active site" evidence="4">
    <location>
        <position position="43"/>
    </location>
</feature>
<dbReference type="GO" id="GO:0033744">
    <property type="term" value="F:L-methionine:thioredoxin-disulfide S-oxidoreductase activity"/>
    <property type="evidence" value="ECO:0007669"/>
    <property type="project" value="RHEA"/>
</dbReference>
<evidence type="ECO:0000256" key="5">
    <source>
        <dbReference type="SAM" id="SignalP"/>
    </source>
</evidence>
<dbReference type="EMBL" id="CP000927">
    <property type="protein sequence ID" value="ABZ70314.1"/>
    <property type="molecule type" value="Genomic_DNA"/>
</dbReference>
<dbReference type="NCBIfam" id="TIGR00401">
    <property type="entry name" value="msrA"/>
    <property type="match status" value="1"/>
</dbReference>
<evidence type="ECO:0000259" key="6">
    <source>
        <dbReference type="Pfam" id="PF01625"/>
    </source>
</evidence>
<feature type="domain" description="Peptide methionine sulphoxide reductase MsrA" evidence="6">
    <location>
        <begin position="36"/>
        <end position="185"/>
    </location>
</feature>
<dbReference type="Pfam" id="PF01625">
    <property type="entry name" value="PMSR"/>
    <property type="match status" value="1"/>
</dbReference>
<feature type="signal peptide" evidence="5">
    <location>
        <begin position="1"/>
        <end position="23"/>
    </location>
</feature>
<sequence length="203" mass="22437" precursor="true">MIRRLLVLIASFAALLGPAAAFAAAPPNSGKPATQTAVFAGGCFWCMEHDMGGIPGVLKVESGYTGGHVDRPSYRDVTSETSGHYESVRVTYDPAKLDYGFLLYKYWKLVDPTDDGGQFCDRGPSYRPAVFVTPTQRPIAEKSRAEAAKRLKTGAMKAQILPLQTFWPAEAYHRDYAKNHSIQYHAYRMGCGRDLRLKQVWGG</sequence>
<comment type="catalytic activity">
    <reaction evidence="3 4">
        <text>[thioredoxin]-disulfide + L-methionine + H2O = L-methionine (S)-S-oxide + [thioredoxin]-dithiol</text>
        <dbReference type="Rhea" id="RHEA:19993"/>
        <dbReference type="Rhea" id="RHEA-COMP:10698"/>
        <dbReference type="Rhea" id="RHEA-COMP:10700"/>
        <dbReference type="ChEBI" id="CHEBI:15377"/>
        <dbReference type="ChEBI" id="CHEBI:29950"/>
        <dbReference type="ChEBI" id="CHEBI:50058"/>
        <dbReference type="ChEBI" id="CHEBI:57844"/>
        <dbReference type="ChEBI" id="CHEBI:58772"/>
        <dbReference type="EC" id="1.8.4.11"/>
    </reaction>
</comment>
<dbReference type="PANTHER" id="PTHR43774">
    <property type="entry name" value="PEPTIDE METHIONINE SULFOXIDE REDUCTASE"/>
    <property type="match status" value="1"/>
</dbReference>
<evidence type="ECO:0000256" key="2">
    <source>
        <dbReference type="ARBA" id="ARBA00047806"/>
    </source>
</evidence>
<reference evidence="7" key="1">
    <citation type="submission" date="2008-01" db="EMBL/GenBank/DDBJ databases">
        <title>Complete sequence of chromosome of Caulobacter sp. K31.</title>
        <authorList>
            <consortium name="US DOE Joint Genome Institute"/>
            <person name="Copeland A."/>
            <person name="Lucas S."/>
            <person name="Lapidus A."/>
            <person name="Barry K."/>
            <person name="Glavina del Rio T."/>
            <person name="Dalin E."/>
            <person name="Tice H."/>
            <person name="Pitluck S."/>
            <person name="Bruce D."/>
            <person name="Goodwin L."/>
            <person name="Thompson L.S."/>
            <person name="Brettin T."/>
            <person name="Detter J.C."/>
            <person name="Han C."/>
            <person name="Schmutz J."/>
            <person name="Larimer F."/>
            <person name="Land M."/>
            <person name="Hauser L."/>
            <person name="Kyrpides N."/>
            <person name="Kim E."/>
            <person name="Stephens C."/>
            <person name="Richardson P."/>
        </authorList>
    </citation>
    <scope>NUCLEOTIDE SEQUENCE [LARGE SCALE GENOMIC DNA]</scope>
    <source>
        <strain evidence="7">K31</strain>
    </source>
</reference>
<evidence type="ECO:0000313" key="7">
    <source>
        <dbReference type="EMBL" id="ABZ70314.1"/>
    </source>
</evidence>
<comment type="similarity">
    <text evidence="4">Belongs to the MsrA Met sulfoxide reductase family.</text>
</comment>
<dbReference type="KEGG" id="cak:Caul_1184"/>
<dbReference type="SUPFAM" id="SSF55068">
    <property type="entry name" value="Peptide methionine sulfoxide reductase"/>
    <property type="match status" value="1"/>
</dbReference>
<name>B0SXZ1_CAUSK</name>
<dbReference type="Gene3D" id="3.30.1060.10">
    <property type="entry name" value="Peptide methionine sulphoxide reductase MsrA"/>
    <property type="match status" value="1"/>
</dbReference>
<protein>
    <recommendedName>
        <fullName evidence="4">Peptide methionine sulfoxide reductase MsrA</fullName>
        <shortName evidence="4">Protein-methionine-S-oxide reductase</shortName>
        <ecNumber evidence="4">1.8.4.11</ecNumber>
    </recommendedName>
    <alternativeName>
        <fullName evidence="4">Peptide-methionine (S)-S-oxide reductase</fullName>
        <shortName evidence="4">Peptide Met(O) reductase</shortName>
    </alternativeName>
</protein>